<proteinExistence type="predicted"/>
<dbReference type="EMBL" id="JAOWLA010000012">
    <property type="protein sequence ID" value="MCV2865788.1"/>
    <property type="molecule type" value="Genomic_DNA"/>
</dbReference>
<protein>
    <submittedName>
        <fullName evidence="7">YIP1 family protein</fullName>
    </submittedName>
</protein>
<name>A0ABT2Z3T6_9RHOB</name>
<evidence type="ECO:0000256" key="2">
    <source>
        <dbReference type="ARBA" id="ARBA00022692"/>
    </source>
</evidence>
<feature type="domain" description="Yip1" evidence="6">
    <location>
        <begin position="14"/>
        <end position="156"/>
    </location>
</feature>
<gene>
    <name evidence="7" type="ORF">OE647_13735</name>
</gene>
<keyword evidence="3 5" id="KW-1133">Transmembrane helix</keyword>
<evidence type="ECO:0000313" key="8">
    <source>
        <dbReference type="Proteomes" id="UP001652503"/>
    </source>
</evidence>
<evidence type="ECO:0000256" key="5">
    <source>
        <dbReference type="SAM" id="Phobius"/>
    </source>
</evidence>
<evidence type="ECO:0000256" key="4">
    <source>
        <dbReference type="ARBA" id="ARBA00023136"/>
    </source>
</evidence>
<accession>A0ABT2Z3T6</accession>
<dbReference type="Proteomes" id="UP001652503">
    <property type="component" value="Unassembled WGS sequence"/>
</dbReference>
<keyword evidence="8" id="KW-1185">Reference proteome</keyword>
<keyword evidence="2 5" id="KW-0812">Transmembrane</keyword>
<evidence type="ECO:0000256" key="3">
    <source>
        <dbReference type="ARBA" id="ARBA00022989"/>
    </source>
</evidence>
<feature type="transmembrane region" description="Helical" evidence="5">
    <location>
        <begin position="132"/>
        <end position="154"/>
    </location>
</feature>
<organism evidence="7 8">
    <name type="scientific">Albidovulum sediminicola</name>
    <dbReference type="NCBI Taxonomy" id="2984331"/>
    <lineage>
        <taxon>Bacteria</taxon>
        <taxon>Pseudomonadati</taxon>
        <taxon>Pseudomonadota</taxon>
        <taxon>Alphaproteobacteria</taxon>
        <taxon>Rhodobacterales</taxon>
        <taxon>Paracoccaceae</taxon>
        <taxon>Albidovulum</taxon>
    </lineage>
</organism>
<keyword evidence="4 5" id="KW-0472">Membrane</keyword>
<dbReference type="InterPro" id="IPR006977">
    <property type="entry name" value="Yip1_dom"/>
</dbReference>
<comment type="caution">
    <text evidence="7">The sequence shown here is derived from an EMBL/GenBank/DDBJ whole genome shotgun (WGS) entry which is preliminary data.</text>
</comment>
<evidence type="ECO:0000313" key="7">
    <source>
        <dbReference type="EMBL" id="MCV2865788.1"/>
    </source>
</evidence>
<feature type="transmembrane region" description="Helical" evidence="5">
    <location>
        <begin position="101"/>
        <end position="120"/>
    </location>
</feature>
<sequence>MAVTDDIVATYRGPRRVVSRLLTGERHEARPLAYLLAALALLLVAQTPAMSRAAFEDPASPFAQRLMAAALALGALLPVFYGLAALGHLAARIFGGRGDWFGARIALFWAMLAIAPLALFKGLVDGFIGQGMAQALTGGLVFATFLWFWIAGLAEAEFGGRA</sequence>
<dbReference type="Pfam" id="PF04893">
    <property type="entry name" value="Yip1"/>
    <property type="match status" value="1"/>
</dbReference>
<reference evidence="7 8" key="1">
    <citation type="submission" date="2022-10" db="EMBL/GenBank/DDBJ databases">
        <title>Defluviimonas sp. nov., isolated from ocean surface water.</title>
        <authorList>
            <person name="He W."/>
            <person name="Wang L."/>
            <person name="Zhang D.-F."/>
        </authorList>
    </citation>
    <scope>NUCLEOTIDE SEQUENCE [LARGE SCALE GENOMIC DNA]</scope>
    <source>
        <strain evidence="7 8">WL0075</strain>
    </source>
</reference>
<evidence type="ECO:0000259" key="6">
    <source>
        <dbReference type="Pfam" id="PF04893"/>
    </source>
</evidence>
<dbReference type="RefSeq" id="WP_263722313.1">
    <property type="nucleotide sequence ID" value="NZ_JAOWLA010000012.1"/>
</dbReference>
<comment type="subcellular location">
    <subcellularLocation>
        <location evidence="1">Membrane</location>
        <topology evidence="1">Multi-pass membrane protein</topology>
    </subcellularLocation>
</comment>
<feature type="transmembrane region" description="Helical" evidence="5">
    <location>
        <begin position="32"/>
        <end position="55"/>
    </location>
</feature>
<evidence type="ECO:0000256" key="1">
    <source>
        <dbReference type="ARBA" id="ARBA00004141"/>
    </source>
</evidence>
<feature type="transmembrane region" description="Helical" evidence="5">
    <location>
        <begin position="67"/>
        <end position="89"/>
    </location>
</feature>